<comment type="similarity">
    <text evidence="2">Belongs to the SURF6 family.</text>
</comment>
<feature type="region of interest" description="Disordered" evidence="4">
    <location>
        <begin position="165"/>
        <end position="222"/>
    </location>
</feature>
<feature type="compositionally biased region" description="Basic residues" evidence="4">
    <location>
        <begin position="339"/>
        <end position="357"/>
    </location>
</feature>
<evidence type="ECO:0000256" key="1">
    <source>
        <dbReference type="ARBA" id="ARBA00004123"/>
    </source>
</evidence>
<keyword evidence="8" id="KW-1185">Reference proteome</keyword>
<sequence length="377" mass="44122">MGTSLENIVDRDVINADNTFLKQMIDLIPPHFYFDNDTKEEIHDMLEDAEEWKPKKGVGSNKKRHSSSQELSEKAKWKRAKLDPTQLKTVTEIQAKLMQHDSNEREGKKQKKKKRHKKTTEEDSDEDEKEPDSLEDDEDTGLGSSIDSCEDLRERLRAKIEMLQARRKNLSRDSNVEKKRLARKVSKMKLKLRRKSEKQNKVKGQSIPTPKKTPNKSPVAKPVFNKEGKIVFSKFDFTDVDGGKEKKKGSDVLTGKNYKKLLEKVEKRKEKLEKVREKGGCGAARTLQKKIQWQTVLQKAEGVKVRDDPELLRKSLKKKEKLREKHTQEWKERTERVQKTKQQHQEKRKRNIQKKKQSRIDKKVNRSKKKGHIIPGF</sequence>
<evidence type="ECO:0000313" key="8">
    <source>
        <dbReference type="Proteomes" id="UP001209878"/>
    </source>
</evidence>
<feature type="compositionally biased region" description="Basic residues" evidence="4">
    <location>
        <begin position="108"/>
        <end position="118"/>
    </location>
</feature>
<feature type="region of interest" description="Disordered" evidence="4">
    <location>
        <begin position="316"/>
        <end position="377"/>
    </location>
</feature>
<dbReference type="Pfam" id="PF15459">
    <property type="entry name" value="RRP14"/>
    <property type="match status" value="1"/>
</dbReference>
<evidence type="ECO:0000259" key="5">
    <source>
        <dbReference type="Pfam" id="PF04935"/>
    </source>
</evidence>
<dbReference type="GO" id="GO:0005730">
    <property type="term" value="C:nucleolus"/>
    <property type="evidence" value="ECO:0007669"/>
    <property type="project" value="TreeGrafter"/>
</dbReference>
<dbReference type="AlphaFoldDB" id="A0AAD9KSX4"/>
<protein>
    <recommendedName>
        <fullName evidence="9">Surfeit locus protein 6</fullName>
    </recommendedName>
</protein>
<feature type="domain" description="Ribosomal RNA-processing protein 14/surfeit locus protein 6 C-terminal" evidence="5">
    <location>
        <begin position="178"/>
        <end position="364"/>
    </location>
</feature>
<accession>A0AAD9KSX4</accession>
<dbReference type="Pfam" id="PF04935">
    <property type="entry name" value="SURF6"/>
    <property type="match status" value="1"/>
</dbReference>
<comment type="caution">
    <text evidence="7">The sequence shown here is derived from an EMBL/GenBank/DDBJ whole genome shotgun (WGS) entry which is preliminary data.</text>
</comment>
<evidence type="ECO:0000256" key="2">
    <source>
        <dbReference type="ARBA" id="ARBA00005904"/>
    </source>
</evidence>
<reference evidence="7" key="1">
    <citation type="journal article" date="2023" name="Mol. Biol. Evol.">
        <title>Third-Generation Sequencing Reveals the Adaptive Role of the Epigenome in Three Deep-Sea Polychaetes.</title>
        <authorList>
            <person name="Perez M."/>
            <person name="Aroh O."/>
            <person name="Sun Y."/>
            <person name="Lan Y."/>
            <person name="Juniper S.K."/>
            <person name="Young C.R."/>
            <person name="Angers B."/>
            <person name="Qian P.Y."/>
        </authorList>
    </citation>
    <scope>NUCLEOTIDE SEQUENCE</scope>
    <source>
        <strain evidence="7">R07B-5</strain>
    </source>
</reference>
<dbReference type="EMBL" id="JAODUO010000620">
    <property type="protein sequence ID" value="KAK2177063.1"/>
    <property type="molecule type" value="Genomic_DNA"/>
</dbReference>
<comment type="subcellular location">
    <subcellularLocation>
        <location evidence="1">Nucleus</location>
    </subcellularLocation>
</comment>
<dbReference type="InterPro" id="IPR029190">
    <property type="entry name" value="Rrp14/SURF6_C"/>
</dbReference>
<dbReference type="GO" id="GO:0042274">
    <property type="term" value="P:ribosomal small subunit biogenesis"/>
    <property type="evidence" value="ECO:0007669"/>
    <property type="project" value="TreeGrafter"/>
</dbReference>
<dbReference type="InterPro" id="IPR029188">
    <property type="entry name" value="Rrp14_N"/>
</dbReference>
<proteinExistence type="inferred from homology"/>
<feature type="domain" description="Ribosomal RNA-processing protein 14 N-terminal" evidence="6">
    <location>
        <begin position="14"/>
        <end position="85"/>
    </location>
</feature>
<dbReference type="PANTHER" id="PTHR14369">
    <property type="entry name" value="SURFEIT LOCUS PROTEIN 6"/>
    <property type="match status" value="1"/>
</dbReference>
<dbReference type="GO" id="GO:0042273">
    <property type="term" value="P:ribosomal large subunit biogenesis"/>
    <property type="evidence" value="ECO:0007669"/>
    <property type="project" value="TreeGrafter"/>
</dbReference>
<dbReference type="GO" id="GO:0003723">
    <property type="term" value="F:RNA binding"/>
    <property type="evidence" value="ECO:0007669"/>
    <property type="project" value="TreeGrafter"/>
</dbReference>
<feature type="compositionally biased region" description="Basic and acidic residues" evidence="4">
    <location>
        <begin position="98"/>
        <end position="107"/>
    </location>
</feature>
<dbReference type="GO" id="GO:0003677">
    <property type="term" value="F:DNA binding"/>
    <property type="evidence" value="ECO:0007669"/>
    <property type="project" value="TreeGrafter"/>
</dbReference>
<organism evidence="7 8">
    <name type="scientific">Ridgeia piscesae</name>
    <name type="common">Tubeworm</name>
    <dbReference type="NCBI Taxonomy" id="27915"/>
    <lineage>
        <taxon>Eukaryota</taxon>
        <taxon>Metazoa</taxon>
        <taxon>Spiralia</taxon>
        <taxon>Lophotrochozoa</taxon>
        <taxon>Annelida</taxon>
        <taxon>Polychaeta</taxon>
        <taxon>Sedentaria</taxon>
        <taxon>Canalipalpata</taxon>
        <taxon>Sabellida</taxon>
        <taxon>Siboglinidae</taxon>
        <taxon>Ridgeia</taxon>
    </lineage>
</organism>
<keyword evidence="3" id="KW-0539">Nucleus</keyword>
<feature type="compositionally biased region" description="Basic and acidic residues" evidence="4">
    <location>
        <begin position="321"/>
        <end position="338"/>
    </location>
</feature>
<dbReference type="InterPro" id="IPR007019">
    <property type="entry name" value="SURF6"/>
</dbReference>
<feature type="region of interest" description="Disordered" evidence="4">
    <location>
        <begin position="47"/>
        <end position="151"/>
    </location>
</feature>
<feature type="compositionally biased region" description="Basic and acidic residues" evidence="4">
    <location>
        <begin position="170"/>
        <end position="179"/>
    </location>
</feature>
<evidence type="ECO:0008006" key="9">
    <source>
        <dbReference type="Google" id="ProtNLM"/>
    </source>
</evidence>
<gene>
    <name evidence="7" type="ORF">NP493_620g01042</name>
</gene>
<evidence type="ECO:0000313" key="7">
    <source>
        <dbReference type="EMBL" id="KAK2177063.1"/>
    </source>
</evidence>
<feature type="compositionally biased region" description="Basic residues" evidence="4">
    <location>
        <begin position="180"/>
        <end position="196"/>
    </location>
</feature>
<dbReference type="PANTHER" id="PTHR14369:SF0">
    <property type="entry name" value="SURFEIT LOCUS PROTEIN 6"/>
    <property type="match status" value="1"/>
</dbReference>
<dbReference type="Proteomes" id="UP001209878">
    <property type="component" value="Unassembled WGS sequence"/>
</dbReference>
<evidence type="ECO:0000256" key="4">
    <source>
        <dbReference type="SAM" id="MobiDB-lite"/>
    </source>
</evidence>
<evidence type="ECO:0000256" key="3">
    <source>
        <dbReference type="ARBA" id="ARBA00023242"/>
    </source>
</evidence>
<name>A0AAD9KSX4_RIDPI</name>
<feature type="compositionally biased region" description="Acidic residues" evidence="4">
    <location>
        <begin position="122"/>
        <end position="140"/>
    </location>
</feature>
<feature type="compositionally biased region" description="Basic residues" evidence="4">
    <location>
        <begin position="365"/>
        <end position="377"/>
    </location>
</feature>
<evidence type="ECO:0000259" key="6">
    <source>
        <dbReference type="Pfam" id="PF15459"/>
    </source>
</evidence>